<keyword evidence="4" id="KW-1185">Reference proteome</keyword>
<dbReference type="GO" id="GO:0003676">
    <property type="term" value="F:nucleic acid binding"/>
    <property type="evidence" value="ECO:0007669"/>
    <property type="project" value="InterPro"/>
</dbReference>
<dbReference type="InterPro" id="IPR011856">
    <property type="entry name" value="tRNA_endonuc-like_dom_sf"/>
</dbReference>
<sequence length="118" mass="13787">MALPALRGQAAEREAERFLERHGLDIVARNYRKPFGEIDLIAREDGVLVFVEVRKRSHRRFADGAESIDRRKCQRLRRTAAAYLQQTRWPGPVRFDVLVLDAGNRIEWLQDAIQEDSW</sequence>
<evidence type="ECO:0000256" key="1">
    <source>
        <dbReference type="ARBA" id="ARBA00006738"/>
    </source>
</evidence>
<dbReference type="CDD" id="cd20736">
    <property type="entry name" value="PoNe_Nuclease"/>
    <property type="match status" value="1"/>
</dbReference>
<dbReference type="KEGG" id="tti:THITH_14530"/>
<protein>
    <recommendedName>
        <fullName evidence="2">UPF0102 protein THITH_14530</fullName>
    </recommendedName>
</protein>
<evidence type="ECO:0000313" key="4">
    <source>
        <dbReference type="Proteomes" id="UP000005289"/>
    </source>
</evidence>
<dbReference type="Proteomes" id="UP000005289">
    <property type="component" value="Chromosome"/>
</dbReference>
<dbReference type="InterPro" id="IPR003509">
    <property type="entry name" value="UPF0102_YraN-like"/>
</dbReference>
<dbReference type="STRING" id="713585.THITH_14530"/>
<dbReference type="Gene3D" id="3.40.1350.10">
    <property type="match status" value="1"/>
</dbReference>
<proteinExistence type="inferred from homology"/>
<dbReference type="NCBIfam" id="TIGR00252">
    <property type="entry name" value="YraN family protein"/>
    <property type="match status" value="1"/>
</dbReference>
<dbReference type="RefSeq" id="WP_006747179.1">
    <property type="nucleotide sequence ID" value="NZ_CP007029.1"/>
</dbReference>
<dbReference type="PANTHER" id="PTHR34039">
    <property type="entry name" value="UPF0102 PROTEIN YRAN"/>
    <property type="match status" value="1"/>
</dbReference>
<reference evidence="3 4" key="1">
    <citation type="submission" date="2013-12" db="EMBL/GenBank/DDBJ databases">
        <authorList>
            <consortium name="DOE Joint Genome Institute"/>
            <person name="Muyzer G."/>
            <person name="Huntemann M."/>
            <person name="Han J."/>
            <person name="Chen A."/>
            <person name="Kyrpides N."/>
            <person name="Mavromatis K."/>
            <person name="Markowitz V."/>
            <person name="Palaniappan K."/>
            <person name="Ivanova N."/>
            <person name="Schaumberg A."/>
            <person name="Pati A."/>
            <person name="Liolios K."/>
            <person name="Nordberg H.P."/>
            <person name="Cantor M.N."/>
            <person name="Hua S.X."/>
            <person name="Woyke T."/>
        </authorList>
    </citation>
    <scope>NUCLEOTIDE SEQUENCE [LARGE SCALE GENOMIC DNA]</scope>
    <source>
        <strain evidence="3 4">ARh 1</strain>
    </source>
</reference>
<dbReference type="InterPro" id="IPR011335">
    <property type="entry name" value="Restrct_endonuc-II-like"/>
</dbReference>
<dbReference type="SUPFAM" id="SSF52980">
    <property type="entry name" value="Restriction endonuclease-like"/>
    <property type="match status" value="1"/>
</dbReference>
<dbReference type="AlphaFoldDB" id="W0DLH0"/>
<dbReference type="NCBIfam" id="NF009150">
    <property type="entry name" value="PRK12497.1-3"/>
    <property type="match status" value="1"/>
</dbReference>
<dbReference type="Pfam" id="PF02021">
    <property type="entry name" value="UPF0102"/>
    <property type="match status" value="1"/>
</dbReference>
<evidence type="ECO:0000313" key="3">
    <source>
        <dbReference type="EMBL" id="AHE99286.1"/>
    </source>
</evidence>
<dbReference type="HAMAP" id="MF_00048">
    <property type="entry name" value="UPF0102"/>
    <property type="match status" value="1"/>
</dbReference>
<comment type="similarity">
    <text evidence="1 2">Belongs to the UPF0102 family.</text>
</comment>
<organism evidence="3 4">
    <name type="scientific">Thioalkalivibrio paradoxus ARh 1</name>
    <dbReference type="NCBI Taxonomy" id="713585"/>
    <lineage>
        <taxon>Bacteria</taxon>
        <taxon>Pseudomonadati</taxon>
        <taxon>Pseudomonadota</taxon>
        <taxon>Gammaproteobacteria</taxon>
        <taxon>Chromatiales</taxon>
        <taxon>Ectothiorhodospiraceae</taxon>
        <taxon>Thioalkalivibrio</taxon>
    </lineage>
</organism>
<dbReference type="HOGENOM" id="CLU_115353_1_0_6"/>
<dbReference type="PANTHER" id="PTHR34039:SF1">
    <property type="entry name" value="UPF0102 PROTEIN YRAN"/>
    <property type="match status" value="1"/>
</dbReference>
<evidence type="ECO:0000256" key="2">
    <source>
        <dbReference type="HAMAP-Rule" id="MF_00048"/>
    </source>
</evidence>
<dbReference type="OrthoDB" id="9794876at2"/>
<dbReference type="EMBL" id="CP007029">
    <property type="protein sequence ID" value="AHE99286.1"/>
    <property type="molecule type" value="Genomic_DNA"/>
</dbReference>
<gene>
    <name evidence="3" type="ORF">THITH_14530</name>
</gene>
<name>W0DLH0_9GAMM</name>
<accession>W0DLH0</accession>